<gene>
    <name evidence="1" type="ORF">A2650_03615</name>
</gene>
<dbReference type="PANTHER" id="PTHR11669">
    <property type="entry name" value="REPLICATION FACTOR C / DNA POLYMERASE III GAMMA-TAU SUBUNIT"/>
    <property type="match status" value="1"/>
</dbReference>
<dbReference type="Gene3D" id="3.40.50.300">
    <property type="entry name" value="P-loop containing nucleotide triphosphate hydrolases"/>
    <property type="match status" value="1"/>
</dbReference>
<dbReference type="AlphaFoldDB" id="A0A1F8EIJ8"/>
<sequence>MLTGHSKQKKYFKHVIDNGSLSHAYLFSGPDMIGKKTFALELAGSILGTDLDHNPDFKFIAPKVGEGESKIYIEDVRDFKRFMSLKSYGGDKRLVIFDNAHFLTSEAANALLKILEEPPLGSVIILISSVPNMIPATILSRCEEVRFNELSSREVEIYLADKKLKEDDKEFLATLARGRIGLINNLIENEAITEARRVIDDLRKLFNAGIYEKMDYAKKVHERALRRDSPQGYYSQFVDYWLNWVSVHLRNSPKNEKIVKNLLSLHQIVSQPQYNHRLALENFLLNL</sequence>
<dbReference type="Proteomes" id="UP000177117">
    <property type="component" value="Unassembled WGS sequence"/>
</dbReference>
<dbReference type="PANTHER" id="PTHR11669:SF8">
    <property type="entry name" value="DNA POLYMERASE III SUBUNIT DELTA"/>
    <property type="match status" value="1"/>
</dbReference>
<dbReference type="EMBL" id="MGJD01000021">
    <property type="protein sequence ID" value="OGN00448.1"/>
    <property type="molecule type" value="Genomic_DNA"/>
</dbReference>
<accession>A0A1F8EIJ8</accession>
<protein>
    <recommendedName>
        <fullName evidence="3">AAA+ ATPase domain-containing protein</fullName>
    </recommendedName>
</protein>
<dbReference type="Pfam" id="PF13177">
    <property type="entry name" value="DNA_pol3_delta2"/>
    <property type="match status" value="1"/>
</dbReference>
<dbReference type="GO" id="GO:0006261">
    <property type="term" value="P:DNA-templated DNA replication"/>
    <property type="evidence" value="ECO:0007669"/>
    <property type="project" value="TreeGrafter"/>
</dbReference>
<dbReference type="SUPFAM" id="SSF52540">
    <property type="entry name" value="P-loop containing nucleoside triphosphate hydrolases"/>
    <property type="match status" value="1"/>
</dbReference>
<dbReference type="InterPro" id="IPR027417">
    <property type="entry name" value="P-loop_NTPase"/>
</dbReference>
<evidence type="ECO:0000313" key="1">
    <source>
        <dbReference type="EMBL" id="OGN00448.1"/>
    </source>
</evidence>
<proteinExistence type="predicted"/>
<dbReference type="InterPro" id="IPR050238">
    <property type="entry name" value="DNA_Rep/Repair_Clamp_Loader"/>
</dbReference>
<evidence type="ECO:0000313" key="2">
    <source>
        <dbReference type="Proteomes" id="UP000177117"/>
    </source>
</evidence>
<reference evidence="1 2" key="1">
    <citation type="journal article" date="2016" name="Nat. Commun.">
        <title>Thousands of microbial genomes shed light on interconnected biogeochemical processes in an aquifer system.</title>
        <authorList>
            <person name="Anantharaman K."/>
            <person name="Brown C.T."/>
            <person name="Hug L.A."/>
            <person name="Sharon I."/>
            <person name="Castelle C.J."/>
            <person name="Probst A.J."/>
            <person name="Thomas B.C."/>
            <person name="Singh A."/>
            <person name="Wilkins M.J."/>
            <person name="Karaoz U."/>
            <person name="Brodie E.L."/>
            <person name="Williams K.H."/>
            <person name="Hubbard S.S."/>
            <person name="Banfield J.F."/>
        </authorList>
    </citation>
    <scope>NUCLEOTIDE SEQUENCE [LARGE SCALE GENOMIC DNA]</scope>
</reference>
<evidence type="ECO:0008006" key="3">
    <source>
        <dbReference type="Google" id="ProtNLM"/>
    </source>
</evidence>
<comment type="caution">
    <text evidence="1">The sequence shown here is derived from an EMBL/GenBank/DDBJ whole genome shotgun (WGS) entry which is preliminary data.</text>
</comment>
<organism evidence="1 2">
    <name type="scientific">Candidatus Yanofskybacteria bacterium RIFCSPHIGHO2_01_FULL_41_53</name>
    <dbReference type="NCBI Taxonomy" id="1802663"/>
    <lineage>
        <taxon>Bacteria</taxon>
        <taxon>Candidatus Yanofskyibacteriota</taxon>
    </lineage>
</organism>
<name>A0A1F8EIJ8_9BACT</name>